<comment type="similarity">
    <text evidence="9">Belongs to the FtsQ/DivIB family. FtsQ subfamily.</text>
</comment>
<dbReference type="Pfam" id="PF03799">
    <property type="entry name" value="FtsQ_DivIB_C"/>
    <property type="match status" value="1"/>
</dbReference>
<dbReference type="InterPro" id="IPR005548">
    <property type="entry name" value="Cell_div_FtsQ/DivIB_C"/>
</dbReference>
<dbReference type="AlphaFoldDB" id="A0A078M9H0"/>
<dbReference type="InterPro" id="IPR026579">
    <property type="entry name" value="FtsQ"/>
</dbReference>
<dbReference type="HAMAP" id="MF_00911">
    <property type="entry name" value="FtsQ_subfam"/>
    <property type="match status" value="1"/>
</dbReference>
<comment type="function">
    <text evidence="9">Essential cell division protein. May link together the upstream cell division proteins, which are predominantly cytoplasmic, with the downstream cell division proteins, which are predominantly periplasmic. May control correct divisome assembly.</text>
</comment>
<protein>
    <recommendedName>
        <fullName evidence="9">Cell division protein FtsQ</fullName>
    </recommendedName>
</protein>
<evidence type="ECO:0000259" key="11">
    <source>
        <dbReference type="PROSITE" id="PS51779"/>
    </source>
</evidence>
<dbReference type="PATRIC" id="fig|1461581.3.peg.916"/>
<gene>
    <name evidence="9 12" type="primary">ftsQ</name>
    <name evidence="12" type="ORF">BN1049_00934</name>
</gene>
<dbReference type="Gene3D" id="3.10.20.310">
    <property type="entry name" value="membrane protein fhac"/>
    <property type="match status" value="1"/>
</dbReference>
<evidence type="ECO:0000313" key="12">
    <source>
        <dbReference type="EMBL" id="CEA02935.1"/>
    </source>
</evidence>
<keyword evidence="7 9" id="KW-0472">Membrane</keyword>
<reference evidence="12" key="1">
    <citation type="submission" date="2014-07" db="EMBL/GenBank/DDBJ databases">
        <authorList>
            <person name="Urmite Genomes Urmite Genomes"/>
        </authorList>
    </citation>
    <scope>NUCLEOTIDE SEQUENCE</scope>
    <source>
        <strain evidence="12">12M76_air</strain>
    </source>
</reference>
<dbReference type="EMBL" id="LM997413">
    <property type="protein sequence ID" value="CEA02935.1"/>
    <property type="molecule type" value="Genomic_DNA"/>
</dbReference>
<dbReference type="EMBL" id="LK391969">
    <property type="protein sequence ID" value="CEF26013.1"/>
    <property type="molecule type" value="Genomic_DNA"/>
</dbReference>
<name>A0A078M9H0_9PSED</name>
<evidence type="ECO:0000256" key="2">
    <source>
        <dbReference type="ARBA" id="ARBA00022475"/>
    </source>
</evidence>
<organism evidence="12">
    <name type="scientific">Pseudomonas saudimassiliensis</name>
    <dbReference type="NCBI Taxonomy" id="1461581"/>
    <lineage>
        <taxon>Bacteria</taxon>
        <taxon>Pseudomonadati</taxon>
        <taxon>Pseudomonadota</taxon>
        <taxon>Gammaproteobacteria</taxon>
        <taxon>Pseudomonadales</taxon>
        <taxon>Pseudomonadaceae</taxon>
        <taxon>Pseudomonas</taxon>
    </lineage>
</organism>
<feature type="domain" description="POTRA" evidence="11">
    <location>
        <begin position="81"/>
        <end position="150"/>
    </location>
</feature>
<dbReference type="GO" id="GO:0043093">
    <property type="term" value="P:FtsZ-dependent cytokinesis"/>
    <property type="evidence" value="ECO:0007669"/>
    <property type="project" value="UniProtKB-UniRule"/>
</dbReference>
<evidence type="ECO:0000256" key="9">
    <source>
        <dbReference type="HAMAP-Rule" id="MF_00911"/>
    </source>
</evidence>
<dbReference type="PROSITE" id="PS51779">
    <property type="entry name" value="POTRA"/>
    <property type="match status" value="1"/>
</dbReference>
<dbReference type="Pfam" id="PF08478">
    <property type="entry name" value="POTRA_1"/>
    <property type="match status" value="1"/>
</dbReference>
<evidence type="ECO:0000256" key="1">
    <source>
        <dbReference type="ARBA" id="ARBA00004370"/>
    </source>
</evidence>
<dbReference type="Gene3D" id="3.40.50.11690">
    <property type="entry name" value="Cell division protein FtsQ/DivIB"/>
    <property type="match status" value="1"/>
</dbReference>
<dbReference type="InterPro" id="IPR013685">
    <property type="entry name" value="POTRA_FtsQ_type"/>
</dbReference>
<sequence>MLPGLMIRDQRAGRPLGRRSAPTRGAVRVTPPAPRSWPRWSMPSLSDARGRLQQLLWPLLLVILGMGLFELVNRLQPLAQRPISVINVEGDLQYIDRDSVHQSIAPYLSESLLTIDLEALRADLLAMPWVASAAVTRVWPDQLVITLDEHLPVARWGDAALLNNAGRAFVPERIDRFEGLPLLNGPERAKRRVMQTYQQFNRLLRPYGHRVAHLELRDRGSWFLTTREGIEILLGQGDVVEKMQRFLTIDKLMLSERRELIARVDLRYSNGMAVAWREPATVQTGSNE</sequence>
<dbReference type="PANTHER" id="PTHR35851:SF1">
    <property type="entry name" value="CELL DIVISION PROTEIN FTSQ"/>
    <property type="match status" value="1"/>
</dbReference>
<keyword evidence="5 9" id="KW-0812">Transmembrane</keyword>
<keyword evidence="4 9" id="KW-0132">Cell division</keyword>
<keyword evidence="3 9" id="KW-0997">Cell inner membrane</keyword>
<comment type="subcellular location">
    <subcellularLocation>
        <location evidence="9">Cell inner membrane</location>
        <topology evidence="9">Single-pass type II membrane protein</topology>
    </subcellularLocation>
    <subcellularLocation>
        <location evidence="1">Membrane</location>
    </subcellularLocation>
    <text evidence="9">Localizes to the division septum.</text>
</comment>
<dbReference type="GO" id="GO:0005886">
    <property type="term" value="C:plasma membrane"/>
    <property type="evidence" value="ECO:0007669"/>
    <property type="project" value="UniProtKB-SubCell"/>
</dbReference>
<evidence type="ECO:0000256" key="8">
    <source>
        <dbReference type="ARBA" id="ARBA00023306"/>
    </source>
</evidence>
<keyword evidence="2 9" id="KW-1003">Cell membrane</keyword>
<evidence type="ECO:0000256" key="7">
    <source>
        <dbReference type="ARBA" id="ARBA00023136"/>
    </source>
</evidence>
<dbReference type="GO" id="GO:0032153">
    <property type="term" value="C:cell division site"/>
    <property type="evidence" value="ECO:0007669"/>
    <property type="project" value="UniProtKB-UniRule"/>
</dbReference>
<dbReference type="InterPro" id="IPR045335">
    <property type="entry name" value="FtsQ_C_sf"/>
</dbReference>
<dbReference type="InterPro" id="IPR034746">
    <property type="entry name" value="POTRA"/>
</dbReference>
<evidence type="ECO:0000256" key="10">
    <source>
        <dbReference type="SAM" id="MobiDB-lite"/>
    </source>
</evidence>
<comment type="subunit">
    <text evidence="9">Part of a complex composed of FtsB, FtsL and FtsQ.</text>
</comment>
<evidence type="ECO:0000256" key="4">
    <source>
        <dbReference type="ARBA" id="ARBA00022618"/>
    </source>
</evidence>
<keyword evidence="8 9" id="KW-0131">Cell cycle</keyword>
<proteinExistence type="inferred from homology"/>
<dbReference type="PANTHER" id="PTHR35851">
    <property type="entry name" value="CELL DIVISION PROTEIN FTSQ"/>
    <property type="match status" value="1"/>
</dbReference>
<dbReference type="GO" id="GO:0090529">
    <property type="term" value="P:cell septum assembly"/>
    <property type="evidence" value="ECO:0007669"/>
    <property type="project" value="InterPro"/>
</dbReference>
<evidence type="ECO:0000256" key="6">
    <source>
        <dbReference type="ARBA" id="ARBA00022989"/>
    </source>
</evidence>
<accession>A0A078M9H0</accession>
<evidence type="ECO:0000256" key="3">
    <source>
        <dbReference type="ARBA" id="ARBA00022519"/>
    </source>
</evidence>
<keyword evidence="6 9" id="KW-1133">Transmembrane helix</keyword>
<feature type="region of interest" description="Disordered" evidence="10">
    <location>
        <begin position="13"/>
        <end position="36"/>
    </location>
</feature>
<evidence type="ECO:0000256" key="5">
    <source>
        <dbReference type="ARBA" id="ARBA00022692"/>
    </source>
</evidence>